<sequence>MSPLRPIRCQQALRAGQNRRSAALPPFPRPSRAGTAAVTLSAALSIGLGLTAPLSGAHAQTTAPAPASETKVLPGKIVYAQLTTPDLARAKAFYGGLLGWTFQDRPVSRGHYAEALVNGHVVAGLVERPLPDTDNPPHPLWLPFISAPDVAALAKSSRQWGAKVLFRPTMIQGRGEQAIIADPQGALFASLHAPHGDPNDTDPTVQGDWIWNALLTSTPSASAGFYQKLFGYQVEAAPAPDTNQRYILESQSVARATVNPLPPRLPPNARARWLSFVQVDSVGSAAEKAVQLGGRVLVEPHLDHQNSMIAVLADPAGAAFGVMELHDTGLTGDAK</sequence>
<name>A0A067Z775_GLUOY</name>
<organism evidence="2 3">
    <name type="scientific">Gluconobacter oxydans DSM 3504</name>
    <dbReference type="NCBI Taxonomy" id="1288313"/>
    <lineage>
        <taxon>Bacteria</taxon>
        <taxon>Pseudomonadati</taxon>
        <taxon>Pseudomonadota</taxon>
        <taxon>Alphaproteobacteria</taxon>
        <taxon>Acetobacterales</taxon>
        <taxon>Acetobacteraceae</taxon>
        <taxon>Gluconobacter</taxon>
    </lineage>
</organism>
<dbReference type="InterPro" id="IPR004360">
    <property type="entry name" value="Glyas_Fos-R_dOase_dom"/>
</dbReference>
<dbReference type="PANTHER" id="PTHR33993:SF14">
    <property type="entry name" value="GB|AAF24581.1"/>
    <property type="match status" value="1"/>
</dbReference>
<dbReference type="EMBL" id="CP004373">
    <property type="protein sequence ID" value="AHK71590.1"/>
    <property type="molecule type" value="Genomic_DNA"/>
</dbReference>
<dbReference type="InterPro" id="IPR029068">
    <property type="entry name" value="Glyas_Bleomycin-R_OHBP_Dase"/>
</dbReference>
<dbReference type="PROSITE" id="PS51819">
    <property type="entry name" value="VOC"/>
    <property type="match status" value="1"/>
</dbReference>
<dbReference type="InterPro" id="IPR052164">
    <property type="entry name" value="Anthracycline_SecMetBiosynth"/>
</dbReference>
<evidence type="ECO:0000259" key="1">
    <source>
        <dbReference type="PROSITE" id="PS51819"/>
    </source>
</evidence>
<gene>
    <name evidence="2" type="ORF">GLS_c17130</name>
</gene>
<protein>
    <recommendedName>
        <fullName evidence="1">VOC domain-containing protein</fullName>
    </recommendedName>
</protein>
<dbReference type="Pfam" id="PF00903">
    <property type="entry name" value="Glyoxalase"/>
    <property type="match status" value="1"/>
</dbReference>
<dbReference type="Gene3D" id="3.10.180.10">
    <property type="entry name" value="2,3-Dihydroxybiphenyl 1,2-Dioxygenase, domain 1"/>
    <property type="match status" value="2"/>
</dbReference>
<dbReference type="AlphaFoldDB" id="A0A067Z775"/>
<evidence type="ECO:0000313" key="2">
    <source>
        <dbReference type="EMBL" id="AHK71590.1"/>
    </source>
</evidence>
<dbReference type="PANTHER" id="PTHR33993">
    <property type="entry name" value="GLYOXALASE-RELATED"/>
    <property type="match status" value="1"/>
</dbReference>
<reference evidence="2 3" key="1">
    <citation type="journal article" date="2015" name="Appl. Microbiol. Biotechnol.">
        <title>The consequence of an additional NADH dehydrogenase paralog on the growth of Gluconobacter oxydans DSM3504.</title>
        <authorList>
            <person name="Kostner D."/>
            <person name="Luchterhand B."/>
            <person name="Junker A."/>
            <person name="Volland S."/>
            <person name="Daniel R."/>
            <person name="Buchs J."/>
            <person name="Liebl W."/>
            <person name="Ehrenreich A."/>
        </authorList>
    </citation>
    <scope>NUCLEOTIDE SEQUENCE [LARGE SCALE GENOMIC DNA]</scope>
    <source>
        <strain evidence="2">DSM 3504</strain>
    </source>
</reference>
<dbReference type="Pfam" id="PF18029">
    <property type="entry name" value="Glyoxalase_6"/>
    <property type="match status" value="1"/>
</dbReference>
<accession>A0A067Z775</accession>
<dbReference type="Proteomes" id="UP000031656">
    <property type="component" value="Chromosome"/>
</dbReference>
<proteinExistence type="predicted"/>
<dbReference type="KEGG" id="goy:GLS_c17130"/>
<dbReference type="HOGENOM" id="CLU_069623_1_0_5"/>
<dbReference type="InterPro" id="IPR037523">
    <property type="entry name" value="VOC_core"/>
</dbReference>
<evidence type="ECO:0000313" key="3">
    <source>
        <dbReference type="Proteomes" id="UP000031656"/>
    </source>
</evidence>
<feature type="domain" description="VOC" evidence="1">
    <location>
        <begin position="206"/>
        <end position="325"/>
    </location>
</feature>
<dbReference type="InterPro" id="IPR041581">
    <property type="entry name" value="Glyoxalase_6"/>
</dbReference>
<dbReference type="SUPFAM" id="SSF54593">
    <property type="entry name" value="Glyoxalase/Bleomycin resistance protein/Dihydroxybiphenyl dioxygenase"/>
    <property type="match status" value="2"/>
</dbReference>
<dbReference type="CDD" id="cd07247">
    <property type="entry name" value="SgaA_N_like"/>
    <property type="match status" value="1"/>
</dbReference>